<keyword evidence="2" id="KW-0732">Signal</keyword>
<sequence>MVSVVSVWLLGAGLQPIAGAQDVAPAPETAPAGEMAPAPETAAVADPFTPLDTEVPEPAGMGRQYREYRNLEGITGMDLSGAWESYEEDVEEDGETDTFLEFAKRRFRVRRGLGIGVTFWGIAAIGPAIYFWVETARTELFEGKAMIGIAAAATTSAAFAAMIAGSMLWNRWAVPLRDLRDVGLARRGRPIVAPLPLPRGLGLGLRVNF</sequence>
<proteinExistence type="predicted"/>
<feature type="chain" id="PRO_5046980394" evidence="2">
    <location>
        <begin position="21"/>
        <end position="209"/>
    </location>
</feature>
<dbReference type="RefSeq" id="WP_272089279.1">
    <property type="nucleotide sequence ID" value="NZ_JAQNDL010000003.1"/>
</dbReference>
<feature type="transmembrane region" description="Helical" evidence="1">
    <location>
        <begin position="145"/>
        <end position="169"/>
    </location>
</feature>
<evidence type="ECO:0000313" key="3">
    <source>
        <dbReference type="EMBL" id="MDC0720770.1"/>
    </source>
</evidence>
<evidence type="ECO:0000256" key="2">
    <source>
        <dbReference type="SAM" id="SignalP"/>
    </source>
</evidence>
<organism evidence="3 4">
    <name type="scientific">Nannocystis bainbridge</name>
    <dbReference type="NCBI Taxonomy" id="2995303"/>
    <lineage>
        <taxon>Bacteria</taxon>
        <taxon>Pseudomonadati</taxon>
        <taxon>Myxococcota</taxon>
        <taxon>Polyangia</taxon>
        <taxon>Nannocystales</taxon>
        <taxon>Nannocystaceae</taxon>
        <taxon>Nannocystis</taxon>
    </lineage>
</organism>
<comment type="caution">
    <text evidence="3">The sequence shown here is derived from an EMBL/GenBank/DDBJ whole genome shotgun (WGS) entry which is preliminary data.</text>
</comment>
<name>A0ABT5E5T3_9BACT</name>
<keyword evidence="4" id="KW-1185">Reference proteome</keyword>
<keyword evidence="1" id="KW-0472">Membrane</keyword>
<evidence type="ECO:0000256" key="1">
    <source>
        <dbReference type="SAM" id="Phobius"/>
    </source>
</evidence>
<accession>A0ABT5E5T3</accession>
<feature type="signal peptide" evidence="2">
    <location>
        <begin position="1"/>
        <end position="20"/>
    </location>
</feature>
<protein>
    <submittedName>
        <fullName evidence="3">Uncharacterized protein</fullName>
    </submittedName>
</protein>
<evidence type="ECO:0000313" key="4">
    <source>
        <dbReference type="Proteomes" id="UP001221686"/>
    </source>
</evidence>
<dbReference type="EMBL" id="JAQNDL010000003">
    <property type="protein sequence ID" value="MDC0720770.1"/>
    <property type="molecule type" value="Genomic_DNA"/>
</dbReference>
<dbReference type="Proteomes" id="UP001221686">
    <property type="component" value="Unassembled WGS sequence"/>
</dbReference>
<reference evidence="3 4" key="1">
    <citation type="submission" date="2022-11" db="EMBL/GenBank/DDBJ databases">
        <title>Minimal conservation of predation-associated metabolite biosynthetic gene clusters underscores biosynthetic potential of Myxococcota including descriptions for ten novel species: Archangium lansinium sp. nov., Myxococcus landrumus sp. nov., Nannocystis bai.</title>
        <authorList>
            <person name="Ahearne A."/>
            <person name="Stevens C."/>
            <person name="Dowd S."/>
        </authorList>
    </citation>
    <scope>NUCLEOTIDE SEQUENCE [LARGE SCALE GENOMIC DNA]</scope>
    <source>
        <strain evidence="3 4">BB15-2</strain>
    </source>
</reference>
<gene>
    <name evidence="3" type="ORF">POL25_27955</name>
</gene>
<feature type="transmembrane region" description="Helical" evidence="1">
    <location>
        <begin position="113"/>
        <end position="133"/>
    </location>
</feature>
<keyword evidence="1" id="KW-1133">Transmembrane helix</keyword>
<keyword evidence="1" id="KW-0812">Transmembrane</keyword>